<evidence type="ECO:0000256" key="1">
    <source>
        <dbReference type="SAM" id="MobiDB-lite"/>
    </source>
</evidence>
<dbReference type="OrthoDB" id="2021186at2759"/>
<dbReference type="InterPro" id="IPR007529">
    <property type="entry name" value="Znf_HIT"/>
</dbReference>
<feature type="domain" description="INO80 complex subunit B-like conserved region" evidence="2">
    <location>
        <begin position="181"/>
        <end position="255"/>
    </location>
</feature>
<feature type="region of interest" description="Disordered" evidence="1">
    <location>
        <begin position="65"/>
        <end position="115"/>
    </location>
</feature>
<dbReference type="GO" id="GO:0006338">
    <property type="term" value="P:chromatin remodeling"/>
    <property type="evidence" value="ECO:0007669"/>
    <property type="project" value="InterPro"/>
</dbReference>
<dbReference type="ExpressionAtlas" id="A8E6I7">
    <property type="expression patterns" value="baseline and differential"/>
</dbReference>
<dbReference type="Pfam" id="PF04438">
    <property type="entry name" value="zf-HIT"/>
    <property type="match status" value="1"/>
</dbReference>
<dbReference type="SMART" id="SM01406">
    <property type="entry name" value="PAPA-1"/>
    <property type="match status" value="1"/>
</dbReference>
<dbReference type="PhylomeDB" id="A8E6I7"/>
<reference evidence="3" key="1">
    <citation type="submission" date="2007-10" db="EMBL/GenBank/DDBJ databases">
        <authorList>
            <person name="Stapleton M."/>
            <person name="Carlson J."/>
            <person name="Frise E."/>
            <person name="Kapadia B."/>
            <person name="Park S."/>
            <person name="Wan K."/>
            <person name="Yu C."/>
            <person name="Celniker S."/>
        </authorList>
    </citation>
    <scope>NUCLEOTIDE SEQUENCE</scope>
</reference>
<dbReference type="VEuPathDB" id="VectorBase:FBgn0033019"/>
<protein>
    <submittedName>
        <fullName evidence="3">FI01442p</fullName>
    </submittedName>
</protein>
<dbReference type="InterPro" id="IPR029523">
    <property type="entry name" value="INO80B/Ies2"/>
</dbReference>
<organism evidence="3">
    <name type="scientific">Drosophila melanogaster</name>
    <name type="common">Fruit fly</name>
    <dbReference type="NCBI Taxonomy" id="7227"/>
    <lineage>
        <taxon>Eukaryota</taxon>
        <taxon>Metazoa</taxon>
        <taxon>Ecdysozoa</taxon>
        <taxon>Arthropoda</taxon>
        <taxon>Hexapoda</taxon>
        <taxon>Insecta</taxon>
        <taxon>Pterygota</taxon>
        <taxon>Neoptera</taxon>
        <taxon>Endopterygota</taxon>
        <taxon>Diptera</taxon>
        <taxon>Brachycera</taxon>
        <taxon>Muscomorpha</taxon>
        <taxon>Ephydroidea</taxon>
        <taxon>Drosophilidae</taxon>
        <taxon>Drosophila</taxon>
        <taxon>Sophophora</taxon>
    </lineage>
</organism>
<dbReference type="EMBL" id="BT030779">
    <property type="protein sequence ID" value="ABV82161.1"/>
    <property type="molecule type" value="mRNA"/>
</dbReference>
<dbReference type="PANTHER" id="PTHR21561:SF12">
    <property type="entry name" value="INO80 COMPLEX SUBUNIT B"/>
    <property type="match status" value="1"/>
</dbReference>
<dbReference type="Bgee" id="FBgn0033019">
    <property type="expression patterns" value="Expressed in spermatogonium in testis and 229 other cell types or tissues"/>
</dbReference>
<proteinExistence type="evidence at transcript level"/>
<dbReference type="InterPro" id="IPR006880">
    <property type="entry name" value="INO80B_C"/>
</dbReference>
<dbReference type="PANTHER" id="PTHR21561">
    <property type="entry name" value="INO80 COMPLEX SUBUNIT B"/>
    <property type="match status" value="1"/>
</dbReference>
<accession>A8E6I7</accession>
<name>A8E6I7_DROME</name>
<gene>
    <name evidence="3" type="ORF">CG10395</name>
</gene>
<dbReference type="Pfam" id="PF04795">
    <property type="entry name" value="PAPA-1"/>
    <property type="match status" value="1"/>
</dbReference>
<dbReference type="GO" id="GO:0031011">
    <property type="term" value="C:Ino80 complex"/>
    <property type="evidence" value="ECO:0007669"/>
    <property type="project" value="InterPro"/>
</dbReference>
<evidence type="ECO:0000259" key="2">
    <source>
        <dbReference type="SMART" id="SM01406"/>
    </source>
</evidence>
<sequence length="313" mass="36278">MYDQCNFWTFEKIKHNKQKYWPLLQDECISIEMVKEGSKDAEYLSAESISNSLRPKELHYTTDALASNSNIHEHPLRRTRNISTKKLAHDDSLPHTGAKKGKRRRNSDTSSEEDRWLTAIETGKLDVVDEELKKIKDPKLMTARQRAIYERTQDSEINGFIEELIALPSGYKEKEKPQTAEEIHKALLKSQKRKQQADERREKDKLKTMERLLKKQATNRDRISIRNKSLQQPSYPKITYISAVTGNYVIVPPGYEYPLKVQLPRTPPPSQVCFVSGCENRKTYNCSTTNVPLCSLTCYRKNINKIRKTSTNT</sequence>
<dbReference type="AlphaFoldDB" id="A8E6I7"/>
<evidence type="ECO:0000313" key="3">
    <source>
        <dbReference type="EMBL" id="ABV82161.1"/>
    </source>
</evidence>
<dbReference type="CDD" id="cd23021">
    <property type="entry name" value="zf-HIT_IN80B"/>
    <property type="match status" value="1"/>
</dbReference>